<organism evidence="3 4">
    <name type="scientific">Brachionus plicatilis</name>
    <name type="common">Marine rotifer</name>
    <name type="synonym">Brachionus muelleri</name>
    <dbReference type="NCBI Taxonomy" id="10195"/>
    <lineage>
        <taxon>Eukaryota</taxon>
        <taxon>Metazoa</taxon>
        <taxon>Spiralia</taxon>
        <taxon>Gnathifera</taxon>
        <taxon>Rotifera</taxon>
        <taxon>Eurotatoria</taxon>
        <taxon>Monogononta</taxon>
        <taxon>Pseudotrocha</taxon>
        <taxon>Ploima</taxon>
        <taxon>Brachionidae</taxon>
        <taxon>Brachionus</taxon>
    </lineage>
</organism>
<evidence type="ECO:0000256" key="1">
    <source>
        <dbReference type="SAM" id="MobiDB-lite"/>
    </source>
</evidence>
<reference evidence="3 4" key="1">
    <citation type="journal article" date="2018" name="Sci. Rep.">
        <title>Genomic signatures of local adaptation to the degree of environmental predictability in rotifers.</title>
        <authorList>
            <person name="Franch-Gras L."/>
            <person name="Hahn C."/>
            <person name="Garcia-Roger E.M."/>
            <person name="Carmona M.J."/>
            <person name="Serra M."/>
            <person name="Gomez A."/>
        </authorList>
    </citation>
    <scope>NUCLEOTIDE SEQUENCE [LARGE SCALE GENOMIC DNA]</scope>
    <source>
        <strain evidence="3">HYR1</strain>
    </source>
</reference>
<evidence type="ECO:0000313" key="4">
    <source>
        <dbReference type="Proteomes" id="UP000276133"/>
    </source>
</evidence>
<keyword evidence="2" id="KW-1133">Transmembrane helix</keyword>
<feature type="compositionally biased region" description="Basic and acidic residues" evidence="1">
    <location>
        <begin position="343"/>
        <end position="359"/>
    </location>
</feature>
<feature type="non-terminal residue" evidence="3">
    <location>
        <position position="1"/>
    </location>
</feature>
<proteinExistence type="predicted"/>
<gene>
    <name evidence="3" type="ORF">BpHYR1_038578</name>
</gene>
<evidence type="ECO:0000256" key="2">
    <source>
        <dbReference type="SAM" id="Phobius"/>
    </source>
</evidence>
<dbReference type="AlphaFoldDB" id="A0A3M7T9G4"/>
<dbReference type="OrthoDB" id="10478243at2759"/>
<accession>A0A3M7T9G4</accession>
<keyword evidence="4" id="KW-1185">Reference proteome</keyword>
<feature type="transmembrane region" description="Helical" evidence="2">
    <location>
        <begin position="316"/>
        <end position="337"/>
    </location>
</feature>
<evidence type="ECO:0000313" key="3">
    <source>
        <dbReference type="EMBL" id="RNA44557.1"/>
    </source>
</evidence>
<dbReference type="EMBL" id="REGN01000087">
    <property type="protein sequence ID" value="RNA44557.1"/>
    <property type="molecule type" value="Genomic_DNA"/>
</dbReference>
<dbReference type="SUPFAM" id="SSF63825">
    <property type="entry name" value="YWTD domain"/>
    <property type="match status" value="1"/>
</dbReference>
<feature type="region of interest" description="Disordered" evidence="1">
    <location>
        <begin position="343"/>
        <end position="365"/>
    </location>
</feature>
<sequence>RFVPAEYNSQNLIGSISMNQQTLKSNISVLNTLPSLYGPIREINQQNKNSNSIEKWTKKAADNPYQSIEIKRIPAYLASFRNYLFCLAENQSQGLLNSDDKKALLVFTLSNSNEFEFVSNIKFPFKNVQNMALNLNYLAISYINLDTKTSKKLNLKPCGVVLFPRSLETVDLNSPSQLNIGLSENFIHPVGVALNNDHIFVCDKSLKTVFKINIRNRNVEAKYNIPEGDPYKISINDNYLVLTDIGLHRISVHSISDLSLINHLTIKQSDENGPYAVYTSQLTVIDIYLNNQTVFQNITKGIEDFTVLECVQQVLVVGYCIMIACFRVSFYFPILYINEDGKREDRGDEGEINKDDNGKRGNIND</sequence>
<keyword evidence="2" id="KW-0472">Membrane</keyword>
<name>A0A3M7T9G4_BRAPC</name>
<dbReference type="Proteomes" id="UP000276133">
    <property type="component" value="Unassembled WGS sequence"/>
</dbReference>
<protein>
    <submittedName>
        <fullName evidence="3">Uncharacterized protein</fullName>
    </submittedName>
</protein>
<comment type="caution">
    <text evidence="3">The sequence shown here is derived from an EMBL/GenBank/DDBJ whole genome shotgun (WGS) entry which is preliminary data.</text>
</comment>
<keyword evidence="2" id="KW-0812">Transmembrane</keyword>